<keyword evidence="10 12" id="KW-0408">Iron</keyword>
<evidence type="ECO:0000256" key="5">
    <source>
        <dbReference type="ARBA" id="ARBA00022617"/>
    </source>
</evidence>
<evidence type="ECO:0000256" key="6">
    <source>
        <dbReference type="ARBA" id="ARBA00022692"/>
    </source>
</evidence>
<proteinExistence type="inferred from homology"/>
<dbReference type="GO" id="GO:0016682">
    <property type="term" value="F:oxidoreductase activity, acting on diphenols and related substances as donors, oxygen as acceptor"/>
    <property type="evidence" value="ECO:0007669"/>
    <property type="project" value="TreeGrafter"/>
</dbReference>
<organism evidence="13">
    <name type="scientific">Schaalia odontolytica</name>
    <dbReference type="NCBI Taxonomy" id="1660"/>
    <lineage>
        <taxon>Bacteria</taxon>
        <taxon>Bacillati</taxon>
        <taxon>Actinomycetota</taxon>
        <taxon>Actinomycetes</taxon>
        <taxon>Actinomycetales</taxon>
        <taxon>Actinomycetaceae</taxon>
        <taxon>Schaalia</taxon>
    </lineage>
</organism>
<name>A0A6N2U556_9ACTO</name>
<dbReference type="EC" id="1.10.3.10" evidence="13"/>
<dbReference type="GO" id="GO:0005886">
    <property type="term" value="C:plasma membrane"/>
    <property type="evidence" value="ECO:0007669"/>
    <property type="project" value="UniProtKB-SubCell"/>
</dbReference>
<dbReference type="InterPro" id="IPR002585">
    <property type="entry name" value="Cyt-d_ubiquinol_oxidase_su_1"/>
</dbReference>
<dbReference type="GO" id="GO:0070069">
    <property type="term" value="C:cytochrome complex"/>
    <property type="evidence" value="ECO:0007669"/>
    <property type="project" value="UniProtKB-UniRule"/>
</dbReference>
<keyword evidence="4 12" id="KW-1003">Cell membrane</keyword>
<dbReference type="GO" id="GO:0020037">
    <property type="term" value="F:heme binding"/>
    <property type="evidence" value="ECO:0007669"/>
    <property type="project" value="TreeGrafter"/>
</dbReference>
<dbReference type="GO" id="GO:0046872">
    <property type="term" value="F:metal ion binding"/>
    <property type="evidence" value="ECO:0007669"/>
    <property type="project" value="UniProtKB-UniRule"/>
</dbReference>
<accession>A0A6N2U556</accession>
<evidence type="ECO:0000256" key="1">
    <source>
        <dbReference type="ARBA" id="ARBA00004651"/>
    </source>
</evidence>
<keyword evidence="7 12" id="KW-0479">Metal-binding</keyword>
<keyword evidence="13" id="KW-0560">Oxidoreductase</keyword>
<comment type="subcellular location">
    <subcellularLocation>
        <location evidence="1">Cell membrane</location>
        <topology evidence="1">Multi-pass membrane protein</topology>
    </subcellularLocation>
</comment>
<dbReference type="PIRSF" id="PIRSF006446">
    <property type="entry name" value="Cyt_quinol_oxidase_1"/>
    <property type="match status" value="1"/>
</dbReference>
<dbReference type="EMBL" id="CACRSM010000003">
    <property type="protein sequence ID" value="VYT11541.1"/>
    <property type="molecule type" value="Genomic_DNA"/>
</dbReference>
<feature type="transmembrane region" description="Helical" evidence="12">
    <location>
        <begin position="238"/>
        <end position="259"/>
    </location>
</feature>
<evidence type="ECO:0000256" key="3">
    <source>
        <dbReference type="ARBA" id="ARBA00022448"/>
    </source>
</evidence>
<evidence type="ECO:0000256" key="4">
    <source>
        <dbReference type="ARBA" id="ARBA00022475"/>
    </source>
</evidence>
<evidence type="ECO:0000256" key="7">
    <source>
        <dbReference type="ARBA" id="ARBA00022723"/>
    </source>
</evidence>
<sequence length="516" mass="56329">MTFAPAALDALTLGRWQFGILTVYHFVLVPLTIGLSLLVAIMQTVWHKTGKEEWLQATRFFGKLLLINFALGVATGIVQEFQFGMNWSEYSRYVGDIFGAPLAVEALLAFFLESTFLGLWIFGWGRLSKGWHLACIWLVSFGTMFSALWILGANSWMQHPVGARFNPETGRAELDGVAGFLKVVANPVLVWEYSHVITSAWLVAGTFVAGIAFWWMTRAKRLGGEEGAKEASSMWRPIARFGLLVILIGGLGTAASGHFQGQELVKIQPMKMAAAEGVCVDTQGAAFTVAQFGDCPLGDDGKQPTKFIQVPGVAAFMSHNSFSADVKGVADEQQRMVELLNSNEDFVKTYGDAKQYDFRPPQMVTFWTFRLMIGTAAFSAALALWGLWATRKGQTSASKALGIFALVSIPMPFLGASFGWIFTEMGRQPWVVVPNLAGLESGDPVGSVMMMTSAGISSAVPAWQVLVSMSVFSILYAILGVVWFILMKRYAVEGLHPRPKDATDKEAVSGALSFGY</sequence>
<feature type="transmembrane region" description="Helical" evidence="12">
    <location>
        <begin position="400"/>
        <end position="422"/>
    </location>
</feature>
<keyword evidence="9 12" id="KW-1133">Transmembrane helix</keyword>
<protein>
    <submittedName>
        <fullName evidence="13">Cytochrome bd-II ubiquinol oxidase subunit 1</fullName>
        <ecNumber evidence="13">1.10.3.10</ecNumber>
    </submittedName>
</protein>
<dbReference type="PANTHER" id="PTHR30365:SF15">
    <property type="entry name" value="CYTOCHROME BD UBIQUINOL OXIDASE SUBUNIT 1"/>
    <property type="match status" value="1"/>
</dbReference>
<evidence type="ECO:0000256" key="11">
    <source>
        <dbReference type="ARBA" id="ARBA00023136"/>
    </source>
</evidence>
<dbReference type="GO" id="GO:0019646">
    <property type="term" value="P:aerobic electron transport chain"/>
    <property type="evidence" value="ECO:0007669"/>
    <property type="project" value="InterPro"/>
</dbReference>
<feature type="transmembrane region" description="Helical" evidence="12">
    <location>
        <begin position="196"/>
        <end position="217"/>
    </location>
</feature>
<dbReference type="AlphaFoldDB" id="A0A6N2U556"/>
<feature type="transmembrane region" description="Helical" evidence="12">
    <location>
        <begin position="98"/>
        <end position="122"/>
    </location>
</feature>
<evidence type="ECO:0000256" key="8">
    <source>
        <dbReference type="ARBA" id="ARBA00022982"/>
    </source>
</evidence>
<evidence type="ECO:0000256" key="9">
    <source>
        <dbReference type="ARBA" id="ARBA00022989"/>
    </source>
</evidence>
<comment type="similarity">
    <text evidence="2 12">Belongs to the cytochrome ubiquinol oxidase subunit 1 family.</text>
</comment>
<feature type="transmembrane region" description="Helical" evidence="12">
    <location>
        <begin position="60"/>
        <end position="78"/>
    </location>
</feature>
<keyword evidence="3 12" id="KW-0813">Transport</keyword>
<evidence type="ECO:0000256" key="12">
    <source>
        <dbReference type="PIRNR" id="PIRNR006446"/>
    </source>
</evidence>
<keyword evidence="5 12" id="KW-0349">Heme</keyword>
<keyword evidence="6 12" id="KW-0812">Transmembrane</keyword>
<feature type="transmembrane region" description="Helical" evidence="12">
    <location>
        <begin position="367"/>
        <end position="388"/>
    </location>
</feature>
<evidence type="ECO:0000256" key="10">
    <source>
        <dbReference type="ARBA" id="ARBA00023004"/>
    </source>
</evidence>
<keyword evidence="8 12" id="KW-0249">Electron transport</keyword>
<feature type="transmembrane region" description="Helical" evidence="12">
    <location>
        <begin position="134"/>
        <end position="152"/>
    </location>
</feature>
<feature type="transmembrane region" description="Helical" evidence="12">
    <location>
        <begin position="462"/>
        <end position="486"/>
    </location>
</feature>
<feature type="transmembrane region" description="Helical" evidence="12">
    <location>
        <begin position="20"/>
        <end position="40"/>
    </location>
</feature>
<evidence type="ECO:0000313" key="13">
    <source>
        <dbReference type="EMBL" id="VYT11541.1"/>
    </source>
</evidence>
<reference evidence="13" key="1">
    <citation type="submission" date="2019-11" db="EMBL/GenBank/DDBJ databases">
        <authorList>
            <person name="Feng L."/>
        </authorList>
    </citation>
    <scope>NUCLEOTIDE SEQUENCE</scope>
    <source>
        <strain evidence="13">AodontolyticusLFYP35</strain>
    </source>
</reference>
<evidence type="ECO:0000256" key="2">
    <source>
        <dbReference type="ARBA" id="ARBA00009819"/>
    </source>
</evidence>
<dbReference type="Pfam" id="PF01654">
    <property type="entry name" value="Cyt_bd_oxida_I"/>
    <property type="match status" value="1"/>
</dbReference>
<gene>
    <name evidence="13" type="primary">appC</name>
    <name evidence="13" type="ORF">AOLFYP35_01598</name>
</gene>
<dbReference type="GO" id="GO:0009055">
    <property type="term" value="F:electron transfer activity"/>
    <property type="evidence" value="ECO:0007669"/>
    <property type="project" value="UniProtKB-UniRule"/>
</dbReference>
<keyword evidence="11 12" id="KW-0472">Membrane</keyword>
<dbReference type="PANTHER" id="PTHR30365">
    <property type="entry name" value="CYTOCHROME D UBIQUINOL OXIDASE"/>
    <property type="match status" value="1"/>
</dbReference>